<feature type="region of interest" description="Disordered" evidence="1">
    <location>
        <begin position="1"/>
        <end position="63"/>
    </location>
</feature>
<dbReference type="Proteomes" id="UP000235392">
    <property type="component" value="Unassembled WGS sequence"/>
</dbReference>
<protein>
    <submittedName>
        <fullName evidence="2">Uncharacterized protein</fullName>
    </submittedName>
</protein>
<dbReference type="AlphaFoldDB" id="A0A2N5TWQ2"/>
<evidence type="ECO:0000256" key="1">
    <source>
        <dbReference type="SAM" id="MobiDB-lite"/>
    </source>
</evidence>
<evidence type="ECO:0000313" key="3">
    <source>
        <dbReference type="Proteomes" id="UP000235392"/>
    </source>
</evidence>
<organism evidence="2 3">
    <name type="scientific">Puccinia coronata f. sp. avenae</name>
    <dbReference type="NCBI Taxonomy" id="200324"/>
    <lineage>
        <taxon>Eukaryota</taxon>
        <taxon>Fungi</taxon>
        <taxon>Dikarya</taxon>
        <taxon>Basidiomycota</taxon>
        <taxon>Pucciniomycotina</taxon>
        <taxon>Pucciniomycetes</taxon>
        <taxon>Pucciniales</taxon>
        <taxon>Pucciniaceae</taxon>
        <taxon>Puccinia</taxon>
    </lineage>
</organism>
<dbReference type="EMBL" id="PGCI01000315">
    <property type="protein sequence ID" value="PLW29931.1"/>
    <property type="molecule type" value="Genomic_DNA"/>
</dbReference>
<proteinExistence type="predicted"/>
<name>A0A2N5TWQ2_9BASI</name>
<gene>
    <name evidence="2" type="ORF">PCASD_19050</name>
</gene>
<accession>A0A2N5TWQ2</accession>
<sequence length="114" mass="12687">MADLEIPAFKNYREQKDQSSASSEIVPSILGGIKTPPPSAVSSYDKKESTRNQASTHFLEKEPVMPAYQGGKIKAVKIKPMDKNLFFDGTNMTIKPLSEDMKMPRIQMEPVKGI</sequence>
<evidence type="ECO:0000313" key="2">
    <source>
        <dbReference type="EMBL" id="PLW29931.1"/>
    </source>
</evidence>
<reference evidence="2 3" key="1">
    <citation type="submission" date="2017-11" db="EMBL/GenBank/DDBJ databases">
        <title>De novo assembly and phasing of dikaryotic genomes from two isolates of Puccinia coronata f. sp. avenae, the causal agent of oat crown rust.</title>
        <authorList>
            <person name="Miller M.E."/>
            <person name="Zhang Y."/>
            <person name="Omidvar V."/>
            <person name="Sperschneider J."/>
            <person name="Schwessinger B."/>
            <person name="Raley C."/>
            <person name="Palmer J.M."/>
            <person name="Garnica D."/>
            <person name="Upadhyaya N."/>
            <person name="Rathjen J."/>
            <person name="Taylor J.M."/>
            <person name="Park R.F."/>
            <person name="Dodds P.N."/>
            <person name="Hirsch C.D."/>
            <person name="Kianian S.F."/>
            <person name="Figueroa M."/>
        </authorList>
    </citation>
    <scope>NUCLEOTIDE SEQUENCE [LARGE SCALE GENOMIC DNA]</scope>
    <source>
        <strain evidence="2">12SD80</strain>
    </source>
</reference>
<comment type="caution">
    <text evidence="2">The sequence shown here is derived from an EMBL/GenBank/DDBJ whole genome shotgun (WGS) entry which is preliminary data.</text>
</comment>